<reference evidence="3" key="1">
    <citation type="journal article" date="2017" name="Proc. Natl. Acad. Sci. U.S.A.">
        <title>Simulation of Deepwater Horizon oil plume reveals substrate specialization within a complex community of hydrocarbon degraders.</title>
        <authorList>
            <person name="Hu P."/>
            <person name="Dubinsky E.A."/>
            <person name="Probst A.J."/>
            <person name="Wang J."/>
            <person name="Sieber C.M.K."/>
            <person name="Tom L.M."/>
            <person name="Gardinali P."/>
            <person name="Banfield J.F."/>
            <person name="Atlas R.M."/>
            <person name="Andersen G.L."/>
        </authorList>
    </citation>
    <scope>NUCLEOTIDE SEQUENCE [LARGE SCALE GENOMIC DNA]</scope>
</reference>
<proteinExistence type="predicted"/>
<evidence type="ECO:0000313" key="2">
    <source>
        <dbReference type="EMBL" id="OUS34157.1"/>
    </source>
</evidence>
<name>A0A1Y5HBW0_OLEAN</name>
<gene>
    <name evidence="2" type="ORF">A9R00_12665</name>
</gene>
<sequence length="111" mass="12437">MASTNKKALRLRDLKGFGPKSEEILAQVDMHSVEQFLNCDGFELYSALKKTVKGTGLNSIYAILGAQQDVHWQEVARTQKYEILLRLDDMGLAPVKASKEKVTKKKAAKKK</sequence>
<feature type="domain" description="TfoX C-terminal" evidence="1">
    <location>
        <begin position="10"/>
        <end position="84"/>
    </location>
</feature>
<organism evidence="2 3">
    <name type="scientific">Oleispira antarctica</name>
    <dbReference type="NCBI Taxonomy" id="188908"/>
    <lineage>
        <taxon>Bacteria</taxon>
        <taxon>Pseudomonadati</taxon>
        <taxon>Pseudomonadota</taxon>
        <taxon>Gammaproteobacteria</taxon>
        <taxon>Oceanospirillales</taxon>
        <taxon>Oceanospirillaceae</taxon>
        <taxon>Oleispira</taxon>
    </lineage>
</organism>
<evidence type="ECO:0000259" key="1">
    <source>
        <dbReference type="Pfam" id="PF04994"/>
    </source>
</evidence>
<dbReference type="Pfam" id="PF04994">
    <property type="entry name" value="TfoX_C"/>
    <property type="match status" value="1"/>
</dbReference>
<dbReference type="AlphaFoldDB" id="A0A1Y5HBW0"/>
<dbReference type="Gene3D" id="1.10.150.20">
    <property type="entry name" value="5' to 3' exonuclease, C-terminal subdomain"/>
    <property type="match status" value="1"/>
</dbReference>
<dbReference type="Proteomes" id="UP000227088">
    <property type="component" value="Unassembled WGS sequence"/>
</dbReference>
<evidence type="ECO:0000313" key="3">
    <source>
        <dbReference type="Proteomes" id="UP000227088"/>
    </source>
</evidence>
<protein>
    <submittedName>
        <fullName evidence="2">Transcriptional regulator</fullName>
    </submittedName>
</protein>
<dbReference type="InterPro" id="IPR007077">
    <property type="entry name" value="TfoX_C"/>
</dbReference>
<comment type="caution">
    <text evidence="2">The sequence shown here is derived from an EMBL/GenBank/DDBJ whole genome shotgun (WGS) entry which is preliminary data.</text>
</comment>
<accession>A0A1Y5HBW0</accession>
<dbReference type="EMBL" id="MABE01000724">
    <property type="protein sequence ID" value="OUS34157.1"/>
    <property type="molecule type" value="Genomic_DNA"/>
</dbReference>